<evidence type="ECO:0000313" key="5">
    <source>
        <dbReference type="Proteomes" id="UP000199428"/>
    </source>
</evidence>
<evidence type="ECO:0000313" key="4">
    <source>
        <dbReference type="EMBL" id="SCZ76822.1"/>
    </source>
</evidence>
<sequence>MLDLTKTGSFISEMRKDKGLTQKQLADLVGVSDKAVSRWETGKGLPDTSIMPELCKALDININELLSGEHLNAEAYSGKAEEIMVDLVKDVQNNRKARKAELLGLVVGVLLLLIGIFGVMVVSGSQVVYFIDAPSFVMVLAIQLIILAAGGQIGSFLKSFKLVFRRKTLDESEIAEDTAKCEYAIKIAQKAALLGGVISSIIGFVTVFAIVWRKAYDVLGPNMAVAVLSLFYGVLFALLLIPIQGRLHNMK</sequence>
<dbReference type="InterPro" id="IPR001387">
    <property type="entry name" value="Cro/C1-type_HTH"/>
</dbReference>
<dbReference type="SMART" id="SM00530">
    <property type="entry name" value="HTH_XRE"/>
    <property type="match status" value="1"/>
</dbReference>
<accession>A0A1G5RRY2</accession>
<dbReference type="GO" id="GO:0003677">
    <property type="term" value="F:DNA binding"/>
    <property type="evidence" value="ECO:0007669"/>
    <property type="project" value="UniProtKB-KW"/>
</dbReference>
<feature type="transmembrane region" description="Helical" evidence="2">
    <location>
        <begin position="224"/>
        <end position="243"/>
    </location>
</feature>
<organism evidence="4 5">
    <name type="scientific">Pseudobutyrivibrio xylanivorans</name>
    <dbReference type="NCBI Taxonomy" id="185007"/>
    <lineage>
        <taxon>Bacteria</taxon>
        <taxon>Bacillati</taxon>
        <taxon>Bacillota</taxon>
        <taxon>Clostridia</taxon>
        <taxon>Lachnospirales</taxon>
        <taxon>Lachnospiraceae</taxon>
        <taxon>Pseudobutyrivibrio</taxon>
    </lineage>
</organism>
<dbReference type="SUPFAM" id="SSF47413">
    <property type="entry name" value="lambda repressor-like DNA-binding domains"/>
    <property type="match status" value="1"/>
</dbReference>
<gene>
    <name evidence="4" type="ORF">SAMN02910350_00466</name>
</gene>
<dbReference type="Pfam" id="PF01381">
    <property type="entry name" value="HTH_3"/>
    <property type="match status" value="1"/>
</dbReference>
<keyword evidence="2" id="KW-0812">Transmembrane</keyword>
<feature type="transmembrane region" description="Helical" evidence="2">
    <location>
        <begin position="102"/>
        <end position="123"/>
    </location>
</feature>
<dbReference type="InterPro" id="IPR010982">
    <property type="entry name" value="Lambda_DNA-bd_dom_sf"/>
</dbReference>
<keyword evidence="2" id="KW-1133">Transmembrane helix</keyword>
<keyword evidence="1" id="KW-0238">DNA-binding</keyword>
<dbReference type="Gene3D" id="1.10.260.40">
    <property type="entry name" value="lambda repressor-like DNA-binding domains"/>
    <property type="match status" value="1"/>
</dbReference>
<evidence type="ECO:0000256" key="1">
    <source>
        <dbReference type="ARBA" id="ARBA00023125"/>
    </source>
</evidence>
<dbReference type="RefSeq" id="WP_090160912.1">
    <property type="nucleotide sequence ID" value="NZ_FMWK01000002.1"/>
</dbReference>
<keyword evidence="2" id="KW-0472">Membrane</keyword>
<evidence type="ECO:0000256" key="2">
    <source>
        <dbReference type="SAM" id="Phobius"/>
    </source>
</evidence>
<protein>
    <submittedName>
        <fullName evidence="4">Helix-turn-helix domain-containing protein</fullName>
    </submittedName>
</protein>
<dbReference type="AlphaFoldDB" id="A0A1G5RRY2"/>
<feature type="transmembrane region" description="Helical" evidence="2">
    <location>
        <begin position="192"/>
        <end position="212"/>
    </location>
</feature>
<name>A0A1G5RRY2_PSEXY</name>
<feature type="domain" description="HTH cro/C1-type" evidence="3">
    <location>
        <begin position="11"/>
        <end position="65"/>
    </location>
</feature>
<dbReference type="Proteomes" id="UP000199428">
    <property type="component" value="Unassembled WGS sequence"/>
</dbReference>
<dbReference type="PROSITE" id="PS50943">
    <property type="entry name" value="HTH_CROC1"/>
    <property type="match status" value="1"/>
</dbReference>
<reference evidence="4 5" key="1">
    <citation type="submission" date="2016-10" db="EMBL/GenBank/DDBJ databases">
        <authorList>
            <person name="de Groot N.N."/>
        </authorList>
    </citation>
    <scope>NUCLEOTIDE SEQUENCE [LARGE SCALE GENOMIC DNA]</scope>
    <source>
        <strain evidence="4 5">DSM 10317</strain>
    </source>
</reference>
<dbReference type="EMBL" id="FMWK01000002">
    <property type="protein sequence ID" value="SCZ76822.1"/>
    <property type="molecule type" value="Genomic_DNA"/>
</dbReference>
<feature type="transmembrane region" description="Helical" evidence="2">
    <location>
        <begin position="135"/>
        <end position="157"/>
    </location>
</feature>
<dbReference type="PANTHER" id="PTHR46558:SF11">
    <property type="entry name" value="HTH-TYPE TRANSCRIPTIONAL REGULATOR XRE"/>
    <property type="match status" value="1"/>
</dbReference>
<dbReference type="PANTHER" id="PTHR46558">
    <property type="entry name" value="TRACRIPTIONAL REGULATORY PROTEIN-RELATED-RELATED"/>
    <property type="match status" value="1"/>
</dbReference>
<dbReference type="CDD" id="cd00093">
    <property type="entry name" value="HTH_XRE"/>
    <property type="match status" value="1"/>
</dbReference>
<proteinExistence type="predicted"/>
<evidence type="ECO:0000259" key="3">
    <source>
        <dbReference type="PROSITE" id="PS50943"/>
    </source>
</evidence>